<dbReference type="InterPro" id="IPR000715">
    <property type="entry name" value="Glycosyl_transferase_4"/>
</dbReference>
<dbReference type="InterPro" id="IPR018480">
    <property type="entry name" value="PNAcMuramoyl-5peptid_Trfase_CS"/>
</dbReference>
<dbReference type="Proteomes" id="UP000034934">
    <property type="component" value="Unassembled WGS sequence"/>
</dbReference>
<dbReference type="GO" id="GO:0044038">
    <property type="term" value="P:cell wall macromolecule biosynthetic process"/>
    <property type="evidence" value="ECO:0007669"/>
    <property type="project" value="TreeGrafter"/>
</dbReference>
<accession>A0A0G0BDU1</accession>
<dbReference type="EMBL" id="LBOG01000018">
    <property type="protein sequence ID" value="KKP29237.1"/>
    <property type="molecule type" value="Genomic_DNA"/>
</dbReference>
<keyword evidence="2 8" id="KW-0808">Transferase</keyword>
<dbReference type="GO" id="GO:0071555">
    <property type="term" value="P:cell wall organization"/>
    <property type="evidence" value="ECO:0007669"/>
    <property type="project" value="TreeGrafter"/>
</dbReference>
<comment type="caution">
    <text evidence="8">The sequence shown here is derived from an EMBL/GenBank/DDBJ whole genome shotgun (WGS) entry which is preliminary data.</text>
</comment>
<evidence type="ECO:0000313" key="9">
    <source>
        <dbReference type="Proteomes" id="UP000034934"/>
    </source>
</evidence>
<feature type="binding site" evidence="6">
    <location>
        <position position="249"/>
    </location>
    <ligand>
        <name>Mg(2+)</name>
        <dbReference type="ChEBI" id="CHEBI:18420"/>
    </ligand>
</feature>
<comment type="subcellular location">
    <subcellularLocation>
        <location evidence="1">Membrane</location>
        <topology evidence="1">Multi-pass membrane protein</topology>
    </subcellularLocation>
</comment>
<evidence type="ECO:0000256" key="7">
    <source>
        <dbReference type="SAM" id="Phobius"/>
    </source>
</evidence>
<keyword evidence="4 7" id="KW-1133">Transmembrane helix</keyword>
<evidence type="ECO:0000256" key="3">
    <source>
        <dbReference type="ARBA" id="ARBA00022692"/>
    </source>
</evidence>
<proteinExistence type="predicted"/>
<feature type="transmembrane region" description="Helical" evidence="7">
    <location>
        <begin position="6"/>
        <end position="27"/>
    </location>
</feature>
<dbReference type="GO" id="GO:0046872">
    <property type="term" value="F:metal ion binding"/>
    <property type="evidence" value="ECO:0007669"/>
    <property type="project" value="UniProtKB-KW"/>
</dbReference>
<feature type="transmembrane region" description="Helical" evidence="7">
    <location>
        <begin position="96"/>
        <end position="112"/>
    </location>
</feature>
<evidence type="ECO:0000313" key="8">
    <source>
        <dbReference type="EMBL" id="KKP29237.1"/>
    </source>
</evidence>
<feature type="transmembrane region" description="Helical" evidence="7">
    <location>
        <begin position="61"/>
        <end position="84"/>
    </location>
</feature>
<feature type="transmembrane region" description="Helical" evidence="7">
    <location>
        <begin position="253"/>
        <end position="277"/>
    </location>
</feature>
<feature type="binding site" evidence="6">
    <location>
        <position position="189"/>
    </location>
    <ligand>
        <name>Mg(2+)</name>
        <dbReference type="ChEBI" id="CHEBI:18420"/>
    </ligand>
</feature>
<feature type="transmembrane region" description="Helical" evidence="7">
    <location>
        <begin position="133"/>
        <end position="152"/>
    </location>
</feature>
<organism evidence="8 9">
    <name type="scientific">Candidatus Nomurabacteria bacterium GW2011_GWF1_31_48</name>
    <dbReference type="NCBI Taxonomy" id="1618767"/>
    <lineage>
        <taxon>Bacteria</taxon>
        <taxon>Candidatus Nomuraibacteriota</taxon>
    </lineage>
</organism>
<feature type="transmembrane region" description="Helical" evidence="7">
    <location>
        <begin position="223"/>
        <end position="241"/>
    </location>
</feature>
<protein>
    <submittedName>
        <fullName evidence="8">Phospho-N-acetylmuramoyl-pentapeptide-transferase</fullName>
    </submittedName>
</protein>
<keyword evidence="5 7" id="KW-0472">Membrane</keyword>
<feature type="transmembrane region" description="Helical" evidence="7">
    <location>
        <begin position="197"/>
        <end position="217"/>
    </location>
</feature>
<evidence type="ECO:0000256" key="6">
    <source>
        <dbReference type="PIRSR" id="PIRSR600715-1"/>
    </source>
</evidence>
<keyword evidence="6" id="KW-0479">Metal-binding</keyword>
<dbReference type="PANTHER" id="PTHR22926">
    <property type="entry name" value="PHOSPHO-N-ACETYLMURAMOYL-PENTAPEPTIDE-TRANSFERASE"/>
    <property type="match status" value="1"/>
</dbReference>
<dbReference type="GO" id="GO:0005886">
    <property type="term" value="C:plasma membrane"/>
    <property type="evidence" value="ECO:0007669"/>
    <property type="project" value="TreeGrafter"/>
</dbReference>
<sequence length="341" mass="37457">MGLLLGLLLFSFLVHSIAIIPFVNFLYKLRFFKNKTAISENKTDEASMHIKSKARTPEGGGLLVLVITSLIFAFVLPSLNWLGFEITHVYPINDEINIIFFAFLSFGLLGLYDDVVKFFELSREEGYAGLRTVHKLIIQFILGLTIGAMMYVNLGIDIIHIPFLGVLNFGPSFILIAALIIVTFVNSVNITDGMDGLAGGLLMISLFGFLILSASILDVPLSVFIALWLGGLIAFLYFNVFPARIFMGDVGALAFGAAFATVGLLTGKVVALIIVGLPFLVDGFSSLIQIASVKILKRRILPIAPLHYWLLKIGWTEPKIVQRAWLIGVMCVVFGVWLAII</sequence>
<dbReference type="AlphaFoldDB" id="A0A0G0BDU1"/>
<reference evidence="8 9" key="1">
    <citation type="journal article" date="2015" name="Nature">
        <title>rRNA introns, odd ribosomes, and small enigmatic genomes across a large radiation of phyla.</title>
        <authorList>
            <person name="Brown C.T."/>
            <person name="Hug L.A."/>
            <person name="Thomas B.C."/>
            <person name="Sharon I."/>
            <person name="Castelle C.J."/>
            <person name="Singh A."/>
            <person name="Wilkins M.J."/>
            <person name="Williams K.H."/>
            <person name="Banfield J.F."/>
        </authorList>
    </citation>
    <scope>NUCLEOTIDE SEQUENCE [LARGE SCALE GENOMIC DNA]</scope>
</reference>
<feature type="transmembrane region" description="Helical" evidence="7">
    <location>
        <begin position="158"/>
        <end position="185"/>
    </location>
</feature>
<evidence type="ECO:0000256" key="1">
    <source>
        <dbReference type="ARBA" id="ARBA00004141"/>
    </source>
</evidence>
<comment type="cofactor">
    <cofactor evidence="6">
        <name>Mg(2+)</name>
        <dbReference type="ChEBI" id="CHEBI:18420"/>
    </cofactor>
</comment>
<keyword evidence="6" id="KW-0460">Magnesium</keyword>
<dbReference type="PROSITE" id="PS01348">
    <property type="entry name" value="MRAY_2"/>
    <property type="match status" value="1"/>
</dbReference>
<dbReference type="Pfam" id="PF00953">
    <property type="entry name" value="Glycos_transf_4"/>
    <property type="match status" value="1"/>
</dbReference>
<keyword evidence="3 7" id="KW-0812">Transmembrane</keyword>
<evidence type="ECO:0000256" key="5">
    <source>
        <dbReference type="ARBA" id="ARBA00023136"/>
    </source>
</evidence>
<name>A0A0G0BDU1_9BACT</name>
<gene>
    <name evidence="8" type="ORF">UR19_C0018G0007</name>
</gene>
<evidence type="ECO:0000256" key="2">
    <source>
        <dbReference type="ARBA" id="ARBA00022679"/>
    </source>
</evidence>
<feature type="transmembrane region" description="Helical" evidence="7">
    <location>
        <begin position="320"/>
        <end position="340"/>
    </location>
</feature>
<evidence type="ECO:0000256" key="4">
    <source>
        <dbReference type="ARBA" id="ARBA00022989"/>
    </source>
</evidence>
<dbReference type="GO" id="GO:0016780">
    <property type="term" value="F:phosphotransferase activity, for other substituted phosphate groups"/>
    <property type="evidence" value="ECO:0007669"/>
    <property type="project" value="InterPro"/>
</dbReference>
<dbReference type="PANTHER" id="PTHR22926:SF5">
    <property type="entry name" value="PHOSPHO-N-ACETYLMURAMOYL-PENTAPEPTIDE-TRANSFERASE HOMOLOG"/>
    <property type="match status" value="1"/>
</dbReference>